<keyword evidence="9" id="KW-1185">Reference proteome</keyword>
<evidence type="ECO:0000256" key="6">
    <source>
        <dbReference type="SAM" id="Phobius"/>
    </source>
</evidence>
<evidence type="ECO:0000256" key="1">
    <source>
        <dbReference type="ARBA" id="ARBA00004370"/>
    </source>
</evidence>
<dbReference type="InterPro" id="IPR050640">
    <property type="entry name" value="Bact_2-comp_sensor_kinase"/>
</dbReference>
<evidence type="ECO:0000256" key="2">
    <source>
        <dbReference type="ARBA" id="ARBA00022553"/>
    </source>
</evidence>
<dbReference type="SUPFAM" id="SSF158472">
    <property type="entry name" value="HAMP domain-like"/>
    <property type="match status" value="1"/>
</dbReference>
<dbReference type="SUPFAM" id="SSF55874">
    <property type="entry name" value="ATPase domain of HSP90 chaperone/DNA topoisomerase II/histidine kinase"/>
    <property type="match status" value="1"/>
</dbReference>
<sequence>MAEGKKKKVGGFSLRSRIFLIALSCFLPLTALIGFLLYTQYATVRAFDQVATSVNYASRYVTEFKERMDYSIYYAIIWDKPISELREGIYSVGGVELVYPYDYIEEMRAACAEMSDIATVNSNQYLPRRIDNTLNSLEKIIEEIEDNMRAGGHYDENEELLDDVRNLTDLIQENIQNYINDENASFTAIKEEMMRNTNQTLRSSILIVAVVAVLTTVISNVTQRGVVQPVRKLCEASKLVAKGDFTVRSDVESRDEIAMLADNFNDMTVEIGRLVERIKEEQENIRIMESKLLQAQINPHFLYNTLDTIVWLAEAGRDEEVVKMTSYLSEFFRTTLSKGKDYITLEEEKRHVESYLQIQQFRYQDIMGYRIEMDEEILDYIVPKLTLQPLVENALYHGIKKKRGGGTILIRGKMEGNKILLKVIDNGKGMTERELAQLRRYIAGCEDGGKQSFGLGNVNQRIHRYYGEEYGIFFESEENKGTEAVVIIPAKKSEQKS</sequence>
<evidence type="ECO:0000313" key="8">
    <source>
        <dbReference type="EMBL" id="MBM6738606.1"/>
    </source>
</evidence>
<proteinExistence type="predicted"/>
<comment type="caution">
    <text evidence="8">The sequence shown here is derived from an EMBL/GenBank/DDBJ whole genome shotgun (WGS) entry which is preliminary data.</text>
</comment>
<dbReference type="PANTHER" id="PTHR34220:SF7">
    <property type="entry name" value="SENSOR HISTIDINE KINASE YPDA"/>
    <property type="match status" value="1"/>
</dbReference>
<dbReference type="Proteomes" id="UP000716906">
    <property type="component" value="Unassembled WGS sequence"/>
</dbReference>
<keyword evidence="6" id="KW-0472">Membrane</keyword>
<dbReference type="InterPro" id="IPR003594">
    <property type="entry name" value="HATPase_dom"/>
</dbReference>
<dbReference type="EMBL" id="JACLYY010000010">
    <property type="protein sequence ID" value="MBM6738606.1"/>
    <property type="molecule type" value="Genomic_DNA"/>
</dbReference>
<keyword evidence="6" id="KW-1133">Transmembrane helix</keyword>
<dbReference type="Pfam" id="PF06580">
    <property type="entry name" value="His_kinase"/>
    <property type="match status" value="1"/>
</dbReference>
<dbReference type="CDD" id="cd06225">
    <property type="entry name" value="HAMP"/>
    <property type="match status" value="1"/>
</dbReference>
<evidence type="ECO:0000256" key="5">
    <source>
        <dbReference type="SAM" id="Coils"/>
    </source>
</evidence>
<dbReference type="GO" id="GO:0016301">
    <property type="term" value="F:kinase activity"/>
    <property type="evidence" value="ECO:0007669"/>
    <property type="project" value="UniProtKB-KW"/>
</dbReference>
<protein>
    <submittedName>
        <fullName evidence="8">Histidine kinase</fullName>
    </submittedName>
</protein>
<keyword evidence="5" id="KW-0175">Coiled coil</keyword>
<evidence type="ECO:0000259" key="7">
    <source>
        <dbReference type="PROSITE" id="PS50885"/>
    </source>
</evidence>
<dbReference type="SMART" id="SM00304">
    <property type="entry name" value="HAMP"/>
    <property type="match status" value="1"/>
</dbReference>
<keyword evidence="2" id="KW-0597">Phosphoprotein</keyword>
<dbReference type="PROSITE" id="PS50885">
    <property type="entry name" value="HAMP"/>
    <property type="match status" value="1"/>
</dbReference>
<accession>A0ABS2EAJ5</accession>
<feature type="transmembrane region" description="Helical" evidence="6">
    <location>
        <begin position="203"/>
        <end position="222"/>
    </location>
</feature>
<dbReference type="Gene3D" id="6.10.340.10">
    <property type="match status" value="1"/>
</dbReference>
<feature type="coiled-coil region" evidence="5">
    <location>
        <begin position="271"/>
        <end position="298"/>
    </location>
</feature>
<keyword evidence="4 8" id="KW-0418">Kinase</keyword>
<keyword evidence="3" id="KW-0808">Transferase</keyword>
<name>A0ABS2EAJ5_9FIRM</name>
<feature type="transmembrane region" description="Helical" evidence="6">
    <location>
        <begin position="18"/>
        <end position="38"/>
    </location>
</feature>
<gene>
    <name evidence="8" type="ORF">H7U36_10920</name>
</gene>
<evidence type="ECO:0000256" key="3">
    <source>
        <dbReference type="ARBA" id="ARBA00022679"/>
    </source>
</evidence>
<dbReference type="InterPro" id="IPR036890">
    <property type="entry name" value="HATPase_C_sf"/>
</dbReference>
<keyword evidence="6" id="KW-0812">Transmembrane</keyword>
<dbReference type="Pfam" id="PF00672">
    <property type="entry name" value="HAMP"/>
    <property type="match status" value="1"/>
</dbReference>
<organism evidence="8 9">
    <name type="scientific">Faecalicatena fissicatena</name>
    <dbReference type="NCBI Taxonomy" id="290055"/>
    <lineage>
        <taxon>Bacteria</taxon>
        <taxon>Bacillati</taxon>
        <taxon>Bacillota</taxon>
        <taxon>Clostridia</taxon>
        <taxon>Lachnospirales</taxon>
        <taxon>Lachnospiraceae</taxon>
        <taxon>Faecalicatena</taxon>
    </lineage>
</organism>
<evidence type="ECO:0000313" key="9">
    <source>
        <dbReference type="Proteomes" id="UP000716906"/>
    </source>
</evidence>
<feature type="domain" description="HAMP" evidence="7">
    <location>
        <begin position="224"/>
        <end position="276"/>
    </location>
</feature>
<dbReference type="InterPro" id="IPR003660">
    <property type="entry name" value="HAMP_dom"/>
</dbReference>
<dbReference type="PANTHER" id="PTHR34220">
    <property type="entry name" value="SENSOR HISTIDINE KINASE YPDA"/>
    <property type="match status" value="1"/>
</dbReference>
<dbReference type="Pfam" id="PF02518">
    <property type="entry name" value="HATPase_c"/>
    <property type="match status" value="1"/>
</dbReference>
<dbReference type="Gene3D" id="3.30.565.10">
    <property type="entry name" value="Histidine kinase-like ATPase, C-terminal domain"/>
    <property type="match status" value="1"/>
</dbReference>
<dbReference type="RefSeq" id="WP_205156144.1">
    <property type="nucleotide sequence ID" value="NZ_JACLYY010000010.1"/>
</dbReference>
<comment type="subcellular location">
    <subcellularLocation>
        <location evidence="1">Membrane</location>
    </subcellularLocation>
</comment>
<reference evidence="8 9" key="1">
    <citation type="journal article" date="2021" name="Sci. Rep.">
        <title>The distribution of antibiotic resistance genes in chicken gut microbiota commensals.</title>
        <authorList>
            <person name="Juricova H."/>
            <person name="Matiasovicova J."/>
            <person name="Kubasova T."/>
            <person name="Cejkova D."/>
            <person name="Rychlik I."/>
        </authorList>
    </citation>
    <scope>NUCLEOTIDE SEQUENCE [LARGE SCALE GENOMIC DNA]</scope>
    <source>
        <strain evidence="8 9">An773</strain>
    </source>
</reference>
<dbReference type="InterPro" id="IPR010559">
    <property type="entry name" value="Sig_transdc_His_kin_internal"/>
</dbReference>
<evidence type="ECO:0000256" key="4">
    <source>
        <dbReference type="ARBA" id="ARBA00022777"/>
    </source>
</evidence>